<protein>
    <submittedName>
        <fullName evidence="6">Atrial natriuretic peptide-converting enzyme-like</fullName>
    </submittedName>
</protein>
<comment type="caution">
    <text evidence="3">Lacks conserved residue(s) required for the propagation of feature annotation.</text>
</comment>
<feature type="domain" description="FZ" evidence="5">
    <location>
        <begin position="54"/>
        <end position="179"/>
    </location>
</feature>
<sequence>MSIILLTASAVLAIIHGAEVYRRKMAILDPDTFFYTLPDRRTGNRESSSIYEEMRPPSCEAFIIEPCITHLPYNYTGYPNLVGHNSSRELSRDLRLFREVMDGECYPLANLLLCRLLQPQCDPQTQLKLDPPCREFCEHFLHRCDASIPDRIRSRINCFSLTSEECTPRPRKGTSCCRGYR</sequence>
<evidence type="ECO:0000313" key="7">
    <source>
        <dbReference type="Proteomes" id="UP000192247"/>
    </source>
</evidence>
<dbReference type="InterPro" id="IPR015526">
    <property type="entry name" value="Frizzled/SFRP"/>
</dbReference>
<keyword evidence="7" id="KW-1185">Reference proteome</keyword>
<keyword evidence="1" id="KW-0217">Developmental protein</keyword>
<dbReference type="GO" id="GO:0035567">
    <property type="term" value="P:non-canonical Wnt signaling pathway"/>
    <property type="evidence" value="ECO:0007669"/>
    <property type="project" value="TreeGrafter"/>
</dbReference>
<dbReference type="SUPFAM" id="SSF63501">
    <property type="entry name" value="Frizzled cysteine-rich domain"/>
    <property type="match status" value="1"/>
</dbReference>
<proteinExistence type="predicted"/>
<evidence type="ECO:0000256" key="2">
    <source>
        <dbReference type="ARBA" id="ARBA00023157"/>
    </source>
</evidence>
<dbReference type="EMBL" id="MNPL01000755">
    <property type="protein sequence ID" value="OQR79731.1"/>
    <property type="molecule type" value="Genomic_DNA"/>
</dbReference>
<dbReference type="STRING" id="418985.A0A1V9Y205"/>
<dbReference type="GO" id="GO:0042813">
    <property type="term" value="F:Wnt receptor activity"/>
    <property type="evidence" value="ECO:0007669"/>
    <property type="project" value="TreeGrafter"/>
</dbReference>
<dbReference type="GO" id="GO:0060070">
    <property type="term" value="P:canonical Wnt signaling pathway"/>
    <property type="evidence" value="ECO:0007669"/>
    <property type="project" value="TreeGrafter"/>
</dbReference>
<feature type="signal peptide" evidence="4">
    <location>
        <begin position="1"/>
        <end position="17"/>
    </location>
</feature>
<dbReference type="Gene3D" id="1.10.2000.10">
    <property type="entry name" value="Frizzled cysteine-rich domain"/>
    <property type="match status" value="1"/>
</dbReference>
<evidence type="ECO:0000256" key="1">
    <source>
        <dbReference type="ARBA" id="ARBA00022473"/>
    </source>
</evidence>
<keyword evidence="4" id="KW-0732">Signal</keyword>
<organism evidence="6 7">
    <name type="scientific">Tropilaelaps mercedesae</name>
    <dbReference type="NCBI Taxonomy" id="418985"/>
    <lineage>
        <taxon>Eukaryota</taxon>
        <taxon>Metazoa</taxon>
        <taxon>Ecdysozoa</taxon>
        <taxon>Arthropoda</taxon>
        <taxon>Chelicerata</taxon>
        <taxon>Arachnida</taxon>
        <taxon>Acari</taxon>
        <taxon>Parasitiformes</taxon>
        <taxon>Mesostigmata</taxon>
        <taxon>Gamasina</taxon>
        <taxon>Dermanyssoidea</taxon>
        <taxon>Laelapidae</taxon>
        <taxon>Tropilaelaps</taxon>
    </lineage>
</organism>
<evidence type="ECO:0000256" key="4">
    <source>
        <dbReference type="SAM" id="SignalP"/>
    </source>
</evidence>
<evidence type="ECO:0000256" key="3">
    <source>
        <dbReference type="PROSITE-ProRule" id="PRU00090"/>
    </source>
</evidence>
<dbReference type="AlphaFoldDB" id="A0A1V9Y205"/>
<dbReference type="PANTHER" id="PTHR11309">
    <property type="entry name" value="FRIZZLED"/>
    <property type="match status" value="1"/>
</dbReference>
<dbReference type="Pfam" id="PF01392">
    <property type="entry name" value="Fz"/>
    <property type="match status" value="1"/>
</dbReference>
<dbReference type="Proteomes" id="UP000192247">
    <property type="component" value="Unassembled WGS sequence"/>
</dbReference>
<evidence type="ECO:0000259" key="5">
    <source>
        <dbReference type="PROSITE" id="PS50038"/>
    </source>
</evidence>
<accession>A0A1V9Y205</accession>
<dbReference type="GO" id="GO:0017147">
    <property type="term" value="F:Wnt-protein binding"/>
    <property type="evidence" value="ECO:0007669"/>
    <property type="project" value="TreeGrafter"/>
</dbReference>
<name>A0A1V9Y205_9ACAR</name>
<keyword evidence="2" id="KW-1015">Disulfide bond</keyword>
<dbReference type="InterPro" id="IPR020067">
    <property type="entry name" value="Frizzled_dom"/>
</dbReference>
<evidence type="ECO:0000313" key="6">
    <source>
        <dbReference type="EMBL" id="OQR79731.1"/>
    </source>
</evidence>
<dbReference type="InParanoid" id="A0A1V9Y205"/>
<dbReference type="PANTHER" id="PTHR11309:SF126">
    <property type="entry name" value="FRIZZLED-2"/>
    <property type="match status" value="1"/>
</dbReference>
<comment type="caution">
    <text evidence="6">The sequence shown here is derived from an EMBL/GenBank/DDBJ whole genome shotgun (WGS) entry which is preliminary data.</text>
</comment>
<dbReference type="InterPro" id="IPR036790">
    <property type="entry name" value="Frizzled_dom_sf"/>
</dbReference>
<dbReference type="GO" id="GO:0005886">
    <property type="term" value="C:plasma membrane"/>
    <property type="evidence" value="ECO:0007669"/>
    <property type="project" value="TreeGrafter"/>
</dbReference>
<dbReference type="OrthoDB" id="5985572at2759"/>
<dbReference type="PROSITE" id="PS50038">
    <property type="entry name" value="FZ"/>
    <property type="match status" value="1"/>
</dbReference>
<reference evidence="6 7" key="1">
    <citation type="journal article" date="2017" name="Gigascience">
        <title>Draft genome of the honey bee ectoparasitic mite, Tropilaelaps mercedesae, is shaped by the parasitic life history.</title>
        <authorList>
            <person name="Dong X."/>
            <person name="Armstrong S.D."/>
            <person name="Xia D."/>
            <person name="Makepeace B.L."/>
            <person name="Darby A.C."/>
            <person name="Kadowaki T."/>
        </authorList>
    </citation>
    <scope>NUCLEOTIDE SEQUENCE [LARGE SCALE GENOMIC DNA]</scope>
    <source>
        <strain evidence="6">Wuxi-XJTLU</strain>
    </source>
</reference>
<dbReference type="SMART" id="SM00063">
    <property type="entry name" value="FRI"/>
    <property type="match status" value="1"/>
</dbReference>
<gene>
    <name evidence="6" type="ORF">BIW11_02513</name>
</gene>
<feature type="chain" id="PRO_5013388803" evidence="4">
    <location>
        <begin position="18"/>
        <end position="181"/>
    </location>
</feature>